<comment type="caution">
    <text evidence="6">The sequence shown here is derived from an EMBL/GenBank/DDBJ whole genome shotgun (WGS) entry which is preliminary data.</text>
</comment>
<proteinExistence type="inferred from homology"/>
<dbReference type="SUPFAM" id="SSF53187">
    <property type="entry name" value="Zn-dependent exopeptidases"/>
    <property type="match status" value="1"/>
</dbReference>
<keyword evidence="7" id="KW-1185">Reference proteome</keyword>
<keyword evidence="1" id="KW-0808">Transferase</keyword>
<keyword evidence="3" id="KW-0862">Zinc</keyword>
<dbReference type="InterPro" id="IPR040234">
    <property type="entry name" value="QC/QCL"/>
</dbReference>
<dbReference type="GO" id="GO:0006508">
    <property type="term" value="P:proteolysis"/>
    <property type="evidence" value="ECO:0007669"/>
    <property type="project" value="UniProtKB-KW"/>
</dbReference>
<gene>
    <name evidence="6" type="ORF">FSARC_4888</name>
</gene>
<dbReference type="AlphaFoldDB" id="A0A8H4XB11"/>
<keyword evidence="3" id="KW-0378">Hydrolase</keyword>
<keyword evidence="3" id="KW-0732">Signal</keyword>
<evidence type="ECO:0000313" key="6">
    <source>
        <dbReference type="EMBL" id="KAF4967591.1"/>
    </source>
</evidence>
<feature type="signal peptide" evidence="3">
    <location>
        <begin position="1"/>
        <end position="27"/>
    </location>
</feature>
<accession>A0A8H4XB11</accession>
<dbReference type="FunFam" id="3.40.630.10:FF:000074">
    <property type="entry name" value="Peptide hydrolase"/>
    <property type="match status" value="1"/>
</dbReference>
<name>A0A8H4XB11_9HYPO</name>
<sequence>MPRMQSPLSFLTTLLVIVLVLVSTVAAESMTLTDDALENIPSPGDDFDIKNGKLLAPILIPRVPGTDGQLRVQKHFVDFFRENLPEWQLEWQNSTAKTPVTGNKDVPFSNLIFRRDPPWSQKGDVSRLTLVAHYDSKYEPEGFIGAIDSAAPCAMLMHVARSIEDALKAKWDKMQKDGSAEDGLEETQGIQIIFLDGEEAFKHWTDQDSLYGARSLAEEWEYQFHGSTATYRTPLDSISLFVLLDLLGAKDPRIPSYFLTTHWAYRAMAGLEQRMRQLNVLETKPKVPFMPEGNKAANRFTRSYIDDDHRPFMQRGVDILHLIPTPFPDVWHEMTDDGEHLDLPTVRDWARITTAFAVDWMGIQDFMPKLAGTKAKRNGAAATTTSSRRTEL</sequence>
<dbReference type="EMBL" id="JABEXW010000231">
    <property type="protein sequence ID" value="KAF4967591.1"/>
    <property type="molecule type" value="Genomic_DNA"/>
</dbReference>
<dbReference type="CDD" id="cd03880">
    <property type="entry name" value="M28_QC_like"/>
    <property type="match status" value="1"/>
</dbReference>
<evidence type="ECO:0000259" key="5">
    <source>
        <dbReference type="Pfam" id="PF04389"/>
    </source>
</evidence>
<evidence type="ECO:0000256" key="1">
    <source>
        <dbReference type="ARBA" id="ARBA00022679"/>
    </source>
</evidence>
<protein>
    <recommendedName>
        <fullName evidence="3">Peptide hydrolase</fullName>
        <ecNumber evidence="3">3.4.-.-</ecNumber>
    </recommendedName>
</protein>
<feature type="domain" description="Peptidase M28" evidence="5">
    <location>
        <begin position="126"/>
        <end position="356"/>
    </location>
</feature>
<feature type="chain" id="PRO_5034493315" description="Peptide hydrolase" evidence="3">
    <location>
        <begin position="28"/>
        <end position="392"/>
    </location>
</feature>
<dbReference type="InterPro" id="IPR037457">
    <property type="entry name" value="M28_QC"/>
</dbReference>
<reference evidence="6" key="2">
    <citation type="submission" date="2020-05" db="EMBL/GenBank/DDBJ databases">
        <authorList>
            <person name="Kim H.-S."/>
            <person name="Proctor R.H."/>
            <person name="Brown D.W."/>
        </authorList>
    </citation>
    <scope>NUCLEOTIDE SEQUENCE</scope>
    <source>
        <strain evidence="6">NRRL 20472</strain>
    </source>
</reference>
<dbReference type="InterPro" id="IPR007484">
    <property type="entry name" value="Peptidase_M28"/>
</dbReference>
<keyword evidence="3" id="KW-0645">Protease</keyword>
<dbReference type="GO" id="GO:0008270">
    <property type="term" value="F:zinc ion binding"/>
    <property type="evidence" value="ECO:0007669"/>
    <property type="project" value="TreeGrafter"/>
</dbReference>
<evidence type="ECO:0000256" key="3">
    <source>
        <dbReference type="RuleBase" id="RU361240"/>
    </source>
</evidence>
<evidence type="ECO:0000256" key="2">
    <source>
        <dbReference type="ARBA" id="ARBA00023315"/>
    </source>
</evidence>
<dbReference type="Gene3D" id="3.40.630.10">
    <property type="entry name" value="Zn peptidases"/>
    <property type="match status" value="1"/>
</dbReference>
<dbReference type="PANTHER" id="PTHR12283">
    <property type="entry name" value="GLUTAMINYL-PEPTIDE CYCLOTRANSFERASE"/>
    <property type="match status" value="1"/>
</dbReference>
<comment type="similarity">
    <text evidence="3">Belongs to the peptidase M28 family.</text>
</comment>
<dbReference type="GO" id="GO:0008233">
    <property type="term" value="F:peptidase activity"/>
    <property type="evidence" value="ECO:0007669"/>
    <property type="project" value="UniProtKB-KW"/>
</dbReference>
<dbReference type="EC" id="3.4.-.-" evidence="3"/>
<keyword evidence="3" id="KW-0479">Metal-binding</keyword>
<dbReference type="OrthoDB" id="3907302at2759"/>
<dbReference type="Pfam" id="PF04389">
    <property type="entry name" value="Peptidase_M28"/>
    <property type="match status" value="1"/>
</dbReference>
<dbReference type="GO" id="GO:0016603">
    <property type="term" value="F:glutaminyl-peptide cyclotransferase activity"/>
    <property type="evidence" value="ECO:0007669"/>
    <property type="project" value="InterPro"/>
</dbReference>
<evidence type="ECO:0000313" key="7">
    <source>
        <dbReference type="Proteomes" id="UP000622797"/>
    </source>
</evidence>
<feature type="region of interest" description="Disordered" evidence="4">
    <location>
        <begin position="373"/>
        <end position="392"/>
    </location>
</feature>
<dbReference type="PANTHER" id="PTHR12283:SF2">
    <property type="entry name" value="PEPTIDE HYDROLASE"/>
    <property type="match status" value="1"/>
</dbReference>
<reference evidence="6" key="1">
    <citation type="journal article" date="2020" name="BMC Genomics">
        <title>Correction to: Identification and distribution of gene clusters required for synthesis of sphingolipid metabolism inhibitors in diverse species of the filamentous fungus Fusarium.</title>
        <authorList>
            <person name="Kim H.S."/>
            <person name="Lohmar J.M."/>
            <person name="Busman M."/>
            <person name="Brown D.W."/>
            <person name="Naumann T.A."/>
            <person name="Divon H.H."/>
            <person name="Lysoe E."/>
            <person name="Uhlig S."/>
            <person name="Proctor R.H."/>
        </authorList>
    </citation>
    <scope>NUCLEOTIDE SEQUENCE</scope>
    <source>
        <strain evidence="6">NRRL 20472</strain>
    </source>
</reference>
<dbReference type="Proteomes" id="UP000622797">
    <property type="component" value="Unassembled WGS sequence"/>
</dbReference>
<feature type="compositionally biased region" description="Low complexity" evidence="4">
    <location>
        <begin position="380"/>
        <end position="392"/>
    </location>
</feature>
<evidence type="ECO:0000256" key="4">
    <source>
        <dbReference type="SAM" id="MobiDB-lite"/>
    </source>
</evidence>
<keyword evidence="2" id="KW-0012">Acyltransferase</keyword>
<organism evidence="6 7">
    <name type="scientific">Fusarium sarcochroum</name>
    <dbReference type="NCBI Taxonomy" id="1208366"/>
    <lineage>
        <taxon>Eukaryota</taxon>
        <taxon>Fungi</taxon>
        <taxon>Dikarya</taxon>
        <taxon>Ascomycota</taxon>
        <taxon>Pezizomycotina</taxon>
        <taxon>Sordariomycetes</taxon>
        <taxon>Hypocreomycetidae</taxon>
        <taxon>Hypocreales</taxon>
        <taxon>Nectriaceae</taxon>
        <taxon>Fusarium</taxon>
        <taxon>Fusarium lateritium species complex</taxon>
    </lineage>
</organism>